<keyword evidence="3" id="KW-1185">Reference proteome</keyword>
<organism evidence="2 3">
    <name type="scientific">Stigmatella aurantiaca</name>
    <dbReference type="NCBI Taxonomy" id="41"/>
    <lineage>
        <taxon>Bacteria</taxon>
        <taxon>Pseudomonadati</taxon>
        <taxon>Myxococcota</taxon>
        <taxon>Myxococcia</taxon>
        <taxon>Myxococcales</taxon>
        <taxon>Cystobacterineae</taxon>
        <taxon>Archangiaceae</taxon>
        <taxon>Stigmatella</taxon>
    </lineage>
</organism>
<dbReference type="EMBL" id="FOAP01000015">
    <property type="protein sequence ID" value="SEM33094.1"/>
    <property type="molecule type" value="Genomic_DNA"/>
</dbReference>
<dbReference type="Pfam" id="PF06114">
    <property type="entry name" value="Peptidase_M78"/>
    <property type="match status" value="1"/>
</dbReference>
<evidence type="ECO:0000313" key="3">
    <source>
        <dbReference type="Proteomes" id="UP000182719"/>
    </source>
</evidence>
<dbReference type="InterPro" id="IPR010359">
    <property type="entry name" value="IrrE_HExxH"/>
</dbReference>
<accession>A0A1H7XHJ7</accession>
<dbReference type="Proteomes" id="UP000182719">
    <property type="component" value="Unassembled WGS sequence"/>
</dbReference>
<dbReference type="AlphaFoldDB" id="A0A1H7XHJ7"/>
<protein>
    <submittedName>
        <fullName evidence="2">HTH-type transcriptional regulator / antitoxin HigA</fullName>
    </submittedName>
</protein>
<evidence type="ECO:0000259" key="1">
    <source>
        <dbReference type="Pfam" id="PF06114"/>
    </source>
</evidence>
<proteinExistence type="predicted"/>
<sequence>MLGEVFGVAAEKFMELQKSYELYQARGVVQADPHLARRASLFGALPVGEMIKRRWIDADDVKQVARVESEIARFFGVQTPSEIPVLPHAAKKTDVDGPVAPAQMAWLFRVKHLAREMVVDRYSSESCREAIKALSGLLSAPEEARHVPRILSEAGIRFVLVESLPKAKIDGACLWLGETAPVIGMSLRFDRIDNFWFVLRHELEHVLRQHGRIEPIIDTDIEAAGQDVPEEERQANEAASAFCVPKKELDSFIARKQPVFAERDILGFAARLRLHPGLVAGQLRYRLKRWDLFAKHLVKIRYAVSPGAVVDGWGDVAPVGH</sequence>
<evidence type="ECO:0000313" key="2">
    <source>
        <dbReference type="EMBL" id="SEM33094.1"/>
    </source>
</evidence>
<name>A0A1H7XHJ7_STIAU</name>
<reference evidence="3" key="1">
    <citation type="submission" date="2016-10" db="EMBL/GenBank/DDBJ databases">
        <authorList>
            <person name="Varghese N."/>
            <person name="Submissions S."/>
        </authorList>
    </citation>
    <scope>NUCLEOTIDE SEQUENCE [LARGE SCALE GENOMIC DNA]</scope>
    <source>
        <strain evidence="3">DSM 17044</strain>
    </source>
</reference>
<gene>
    <name evidence="2" type="ORF">SAMN05444354_11517</name>
</gene>
<feature type="domain" description="IrrE N-terminal-like" evidence="1">
    <location>
        <begin position="159"/>
        <end position="257"/>
    </location>
</feature>